<dbReference type="InterPro" id="IPR016084">
    <property type="entry name" value="Haem_Oase-like_multi-hlx"/>
</dbReference>
<comment type="caution">
    <text evidence="1">The sequence shown here is derived from an EMBL/GenBank/DDBJ whole genome shotgun (WGS) entry which is preliminary data.</text>
</comment>
<accession>A0ABW6A681</accession>
<dbReference type="EMBL" id="JBHUOZ010000003">
    <property type="protein sequence ID" value="MFD2920411.1"/>
    <property type="molecule type" value="Genomic_DNA"/>
</dbReference>
<evidence type="ECO:0000313" key="2">
    <source>
        <dbReference type="Proteomes" id="UP001597511"/>
    </source>
</evidence>
<proteinExistence type="predicted"/>
<keyword evidence="2" id="KW-1185">Reference proteome</keyword>
<reference evidence="2" key="1">
    <citation type="journal article" date="2019" name="Int. J. Syst. Evol. Microbiol.">
        <title>The Global Catalogue of Microorganisms (GCM) 10K type strain sequencing project: providing services to taxonomists for standard genome sequencing and annotation.</title>
        <authorList>
            <consortium name="The Broad Institute Genomics Platform"/>
            <consortium name="The Broad Institute Genome Sequencing Center for Infectious Disease"/>
            <person name="Wu L."/>
            <person name="Ma J."/>
        </authorList>
    </citation>
    <scope>NUCLEOTIDE SEQUENCE [LARGE SCALE GENOMIC DNA]</scope>
    <source>
        <strain evidence="2">KCTC 23299</strain>
    </source>
</reference>
<evidence type="ECO:0000313" key="1">
    <source>
        <dbReference type="EMBL" id="MFD2920411.1"/>
    </source>
</evidence>
<dbReference type="InterPro" id="IPR016053">
    <property type="entry name" value="Haem_Oase-like"/>
</dbReference>
<dbReference type="CDD" id="cd19166">
    <property type="entry name" value="HemeO-bac"/>
    <property type="match status" value="1"/>
</dbReference>
<dbReference type="SUPFAM" id="SSF48613">
    <property type="entry name" value="Heme oxygenase-like"/>
    <property type="match status" value="1"/>
</dbReference>
<protein>
    <submittedName>
        <fullName evidence="1">Biliverdin-producing heme oxygenase</fullName>
    </submittedName>
</protein>
<organism evidence="1 2">
    <name type="scientific">Terrimonas rubra</name>
    <dbReference type="NCBI Taxonomy" id="1035890"/>
    <lineage>
        <taxon>Bacteria</taxon>
        <taxon>Pseudomonadati</taxon>
        <taxon>Bacteroidota</taxon>
        <taxon>Chitinophagia</taxon>
        <taxon>Chitinophagales</taxon>
        <taxon>Chitinophagaceae</taxon>
        <taxon>Terrimonas</taxon>
    </lineage>
</organism>
<dbReference type="Proteomes" id="UP001597511">
    <property type="component" value="Unassembled WGS sequence"/>
</dbReference>
<gene>
    <name evidence="1" type="ORF">ACFS6H_11855</name>
</gene>
<name>A0ABW6A681_9BACT</name>
<sequence length="186" mass="21374">MDTTLLSLYLKTATQSLHDRVEEKMNAKKIFTPFYTVEDYKQLIWQNYLFFSHFEEAVFNSFSPPLRTALQLPLRKKLPYLVADLEVLGLTASGTASYTDTCSEATAMGILYVMEGSTLGGNVIKKRLTSLPAFTDIYFNFFGCYQENTGPFWTQFKEVLDTRFTTDQYEEVYRGAVKAYDYMAAH</sequence>
<dbReference type="RefSeq" id="WP_386098707.1">
    <property type="nucleotide sequence ID" value="NZ_JBHUOZ010000003.1"/>
</dbReference>
<dbReference type="Pfam" id="PF01126">
    <property type="entry name" value="Heme_oxygenase"/>
    <property type="match status" value="1"/>
</dbReference>
<dbReference type="Gene3D" id="1.20.910.10">
    <property type="entry name" value="Heme oxygenase-like"/>
    <property type="match status" value="1"/>
</dbReference>